<proteinExistence type="predicted"/>
<dbReference type="EMBL" id="OFSM01000001">
    <property type="protein sequence ID" value="SOY27484.1"/>
    <property type="molecule type" value="Genomic_DNA"/>
</dbReference>
<sequence>MLFFKNDKEKTLYEEIMRNLDARYDENVKMLREWRGENGYHSLLVNQYVHSTNASLGYAYELLNRGGKGDFQRAADILRKVVPLQDVNPENHTYGIWSYFVEESLEEMNPPDWNWADFCGKRLIQIFVEFGSGLPEDVRNMVREAILHACNSIIRRDMGPGYTNISIMGTLVTMAAGENLGEAYLTEYAQKRLGVLYDFNMKKGCYQEYNSPSYTWVVIDDIASMICYIRDEESLGLFRDLNDLAWRCIAEHYHYKTGQWAGPHARFYAMLEDDQLLMRIQRSLNYQIHLVDLEKEGLADRLPAGFFSFDSICPDRFRNYFVTPNQDAAIDAVYVRSERQEGNEIAVCRQSEAYTLGSFYRSTFWNQRRNHISYFGTAKAPVYCALKCLHDGYDYSSGLIVTAQEGMRTVSAISFGTNGGDTHCNLDMVQNAAISAADMRIRFEIGGAVEDVALSQVDERTFLVHMADTSVKVRFPYGKYGEEEVRFQITEEREHANETGVHREVLHVKCIDAVLYAGERKDHCFREMEECCCGVSFEIVPKEGRFHEDASAVVCDGILTVSQEGLEVKAPATPCRMEEFPEKARAFRAGKEYGEIYLG</sequence>
<dbReference type="RefSeq" id="WP_103237609.1">
    <property type="nucleotide sequence ID" value="NZ_JANJZD010000016.1"/>
</dbReference>
<name>A0A2K4ZAJ6_9FIRM</name>
<accession>A0A2K4ZAJ6</accession>
<dbReference type="PANTHER" id="PTHR40616:SF1">
    <property type="entry name" value="LINALOOL DEHYDRATASE_ISOMERASE DOMAIN-CONTAINING PROTEIN"/>
    <property type="match status" value="1"/>
</dbReference>
<dbReference type="PANTHER" id="PTHR40616">
    <property type="entry name" value="LINALOOL DEHYDRATASE_ISOMERASE DOMAIN-CONTAINING PROTEIN"/>
    <property type="match status" value="1"/>
</dbReference>
<gene>
    <name evidence="1" type="ORF">AMURIS_00188</name>
</gene>
<evidence type="ECO:0008006" key="3">
    <source>
        <dbReference type="Google" id="ProtNLM"/>
    </source>
</evidence>
<evidence type="ECO:0000313" key="2">
    <source>
        <dbReference type="Proteomes" id="UP000236311"/>
    </source>
</evidence>
<organism evidence="1 2">
    <name type="scientific">Acetatifactor muris</name>
    <dbReference type="NCBI Taxonomy" id="879566"/>
    <lineage>
        <taxon>Bacteria</taxon>
        <taxon>Bacillati</taxon>
        <taxon>Bacillota</taxon>
        <taxon>Clostridia</taxon>
        <taxon>Lachnospirales</taxon>
        <taxon>Lachnospiraceae</taxon>
        <taxon>Acetatifactor</taxon>
    </lineage>
</organism>
<dbReference type="AlphaFoldDB" id="A0A2K4ZAJ6"/>
<evidence type="ECO:0000313" key="1">
    <source>
        <dbReference type="EMBL" id="SOY27484.1"/>
    </source>
</evidence>
<protein>
    <recommendedName>
        <fullName evidence="3">Heparinase II/III-like protein</fullName>
    </recommendedName>
</protein>
<reference evidence="1 2" key="1">
    <citation type="submission" date="2018-01" db="EMBL/GenBank/DDBJ databases">
        <authorList>
            <person name="Gaut B.S."/>
            <person name="Morton B.R."/>
            <person name="Clegg M.T."/>
            <person name="Duvall M.R."/>
        </authorList>
    </citation>
    <scope>NUCLEOTIDE SEQUENCE [LARGE SCALE GENOMIC DNA]</scope>
    <source>
        <strain evidence="1">GP69</strain>
    </source>
</reference>
<keyword evidence="2" id="KW-1185">Reference proteome</keyword>
<dbReference type="Proteomes" id="UP000236311">
    <property type="component" value="Unassembled WGS sequence"/>
</dbReference>
<dbReference type="OrthoDB" id="9813410at2"/>